<reference evidence="2" key="5">
    <citation type="submission" date="2025-09" db="UniProtKB">
        <authorList>
            <consortium name="Ensembl"/>
        </authorList>
    </citation>
    <scope>IDENTIFICATION</scope>
</reference>
<feature type="compositionally biased region" description="Gly residues" evidence="1">
    <location>
        <begin position="180"/>
        <end position="189"/>
    </location>
</feature>
<dbReference type="GeneTree" id="ENSGT00530000063787"/>
<dbReference type="Pfam" id="PF15265">
    <property type="entry name" value="FAM196"/>
    <property type="match status" value="1"/>
</dbReference>
<name>A0A4W3GW30_CALMI</name>
<feature type="compositionally biased region" description="Polar residues" evidence="1">
    <location>
        <begin position="14"/>
        <end position="24"/>
    </location>
</feature>
<feature type="region of interest" description="Disordered" evidence="1">
    <location>
        <begin position="1"/>
        <end position="103"/>
    </location>
</feature>
<dbReference type="InterPro" id="IPR029337">
    <property type="entry name" value="INSYN2"/>
</dbReference>
<feature type="compositionally biased region" description="Polar residues" evidence="1">
    <location>
        <begin position="139"/>
        <end position="148"/>
    </location>
</feature>
<evidence type="ECO:0000313" key="3">
    <source>
        <dbReference type="Proteomes" id="UP000314986"/>
    </source>
</evidence>
<dbReference type="InParanoid" id="A0A4W3GW30"/>
<feature type="region of interest" description="Disordered" evidence="1">
    <location>
        <begin position="139"/>
        <end position="266"/>
    </location>
</feature>
<accession>A0A4W3GW30</accession>
<reference evidence="3" key="1">
    <citation type="journal article" date="2006" name="Science">
        <title>Ancient noncoding elements conserved in the human genome.</title>
        <authorList>
            <person name="Venkatesh B."/>
            <person name="Kirkness E.F."/>
            <person name="Loh Y.H."/>
            <person name="Halpern A.L."/>
            <person name="Lee A.P."/>
            <person name="Johnson J."/>
            <person name="Dandona N."/>
            <person name="Viswanathan L.D."/>
            <person name="Tay A."/>
            <person name="Venter J.C."/>
            <person name="Strausberg R.L."/>
            <person name="Brenner S."/>
        </authorList>
    </citation>
    <scope>NUCLEOTIDE SEQUENCE [LARGE SCALE GENOMIC DNA]</scope>
</reference>
<feature type="region of interest" description="Disordered" evidence="1">
    <location>
        <begin position="336"/>
        <end position="360"/>
    </location>
</feature>
<dbReference type="Proteomes" id="UP000314986">
    <property type="component" value="Unassembled WGS sequence"/>
</dbReference>
<reference evidence="3" key="2">
    <citation type="journal article" date="2007" name="PLoS Biol.">
        <title>Survey sequencing and comparative analysis of the elephant shark (Callorhinchus milii) genome.</title>
        <authorList>
            <person name="Venkatesh B."/>
            <person name="Kirkness E.F."/>
            <person name="Loh Y.H."/>
            <person name="Halpern A.L."/>
            <person name="Lee A.P."/>
            <person name="Johnson J."/>
            <person name="Dandona N."/>
            <person name="Viswanathan L.D."/>
            <person name="Tay A."/>
            <person name="Venter J.C."/>
            <person name="Strausberg R.L."/>
            <person name="Brenner S."/>
        </authorList>
    </citation>
    <scope>NUCLEOTIDE SEQUENCE [LARGE SCALE GENOMIC DNA]</scope>
</reference>
<dbReference type="PANTHER" id="PTHR28682">
    <property type="entry name" value="INHIBITORY SYNAPTIC FACTOR 2A-RELATED"/>
    <property type="match status" value="1"/>
</dbReference>
<evidence type="ECO:0008006" key="4">
    <source>
        <dbReference type="Google" id="ProtNLM"/>
    </source>
</evidence>
<reference evidence="3" key="3">
    <citation type="journal article" date="2014" name="Nature">
        <title>Elephant shark genome provides unique insights into gnathostome evolution.</title>
        <authorList>
            <consortium name="International Elephant Shark Genome Sequencing Consortium"/>
            <person name="Venkatesh B."/>
            <person name="Lee A.P."/>
            <person name="Ravi V."/>
            <person name="Maurya A.K."/>
            <person name="Lian M.M."/>
            <person name="Swann J.B."/>
            <person name="Ohta Y."/>
            <person name="Flajnik M.F."/>
            <person name="Sutoh Y."/>
            <person name="Kasahara M."/>
            <person name="Hoon S."/>
            <person name="Gangu V."/>
            <person name="Roy S.W."/>
            <person name="Irimia M."/>
            <person name="Korzh V."/>
            <person name="Kondrychyn I."/>
            <person name="Lim Z.W."/>
            <person name="Tay B.H."/>
            <person name="Tohari S."/>
            <person name="Kong K.W."/>
            <person name="Ho S."/>
            <person name="Lorente-Galdos B."/>
            <person name="Quilez J."/>
            <person name="Marques-Bonet T."/>
            <person name="Raney B.J."/>
            <person name="Ingham P.W."/>
            <person name="Tay A."/>
            <person name="Hillier L.W."/>
            <person name="Minx P."/>
            <person name="Boehm T."/>
            <person name="Wilson R.K."/>
            <person name="Brenner S."/>
            <person name="Warren W.C."/>
        </authorList>
    </citation>
    <scope>NUCLEOTIDE SEQUENCE [LARGE SCALE GENOMIC DNA]</scope>
</reference>
<proteinExistence type="predicted"/>
<keyword evidence="3" id="KW-1185">Reference proteome</keyword>
<feature type="compositionally biased region" description="Basic and acidic residues" evidence="1">
    <location>
        <begin position="233"/>
        <end position="244"/>
    </location>
</feature>
<sequence>MVSREDSHPMAPSVNCNSDRTMTVRSVLLKRDSGSSSSNEADRRPHRRRQKAQQVRFKDLADGPEEDGGRRALETPDGRIAERESVGPHVPPRSWRRSKPCSLTLPNPRTLCMSTAIQTSPSLQKQSPMFRYRSQSMGDFSEASNTAPNGKEEPGEPTLTCQEAQRACPASSACRPAGGNPAGNPGGKLKGADDRLQCPVRTDPSEHPRGIPPKTCQPSSHDLKPSPASTQVDDIKSRSTKDQLDGEASFSAIVEPGSGSRGPIRDHVSDLSYLRVSNPDFPKSCLKTPPTSLNAKLPGLSDPSTPELKAEPVPLTPNGTAQQGERTIDCSKLAPTPDSPGQQQAVAKALPECPRSPRGGVKELAGAEGCRPIHTRQYEISSLQTRLQTMEDVLQTSQKTIKILLDVIQDLEKKEATKDGRQSYRTGQDITNCGTCRDCVCIIYSVEHDFRQQEVRFHKVLSDMEMGAWGQNSEQPGTPLSKQEESPIPQPTARTEPKKSKRKCFWFL</sequence>
<reference evidence="2" key="4">
    <citation type="submission" date="2025-08" db="UniProtKB">
        <authorList>
            <consortium name="Ensembl"/>
        </authorList>
    </citation>
    <scope>IDENTIFICATION</scope>
</reference>
<dbReference type="AlphaFoldDB" id="A0A4W3GW30"/>
<dbReference type="OMA" id="SKRKCFW"/>
<feature type="region of interest" description="Disordered" evidence="1">
    <location>
        <begin position="288"/>
        <end position="323"/>
    </location>
</feature>
<protein>
    <recommendedName>
        <fullName evidence="4">Protein FAM196B</fullName>
    </recommendedName>
</protein>
<dbReference type="STRING" id="7868.ENSCMIP00000002104"/>
<evidence type="ECO:0000313" key="2">
    <source>
        <dbReference type="Ensembl" id="ENSCMIP00000002104.1"/>
    </source>
</evidence>
<dbReference type="Ensembl" id="ENSCMIT00000002183.1">
    <property type="protein sequence ID" value="ENSCMIP00000002104.1"/>
    <property type="gene ID" value="ENSCMIG00000001278.1"/>
</dbReference>
<organism evidence="2 3">
    <name type="scientific">Callorhinchus milii</name>
    <name type="common">Ghost shark</name>
    <dbReference type="NCBI Taxonomy" id="7868"/>
    <lineage>
        <taxon>Eukaryota</taxon>
        <taxon>Metazoa</taxon>
        <taxon>Chordata</taxon>
        <taxon>Craniata</taxon>
        <taxon>Vertebrata</taxon>
        <taxon>Chondrichthyes</taxon>
        <taxon>Holocephali</taxon>
        <taxon>Chimaeriformes</taxon>
        <taxon>Callorhinchidae</taxon>
        <taxon>Callorhinchus</taxon>
    </lineage>
</organism>
<feature type="compositionally biased region" description="Basic and acidic residues" evidence="1">
    <location>
        <begin position="56"/>
        <end position="86"/>
    </location>
</feature>
<feature type="region of interest" description="Disordered" evidence="1">
    <location>
        <begin position="468"/>
        <end position="501"/>
    </location>
</feature>
<evidence type="ECO:0000256" key="1">
    <source>
        <dbReference type="SAM" id="MobiDB-lite"/>
    </source>
</evidence>
<feature type="compositionally biased region" description="Polar residues" evidence="1">
    <location>
        <begin position="470"/>
        <end position="481"/>
    </location>
</feature>